<organism evidence="1 2">
    <name type="scientific">Jiella flava</name>
    <dbReference type="NCBI Taxonomy" id="2816857"/>
    <lineage>
        <taxon>Bacteria</taxon>
        <taxon>Pseudomonadati</taxon>
        <taxon>Pseudomonadota</taxon>
        <taxon>Alphaproteobacteria</taxon>
        <taxon>Hyphomicrobiales</taxon>
        <taxon>Aurantimonadaceae</taxon>
        <taxon>Jiella</taxon>
    </lineage>
</organism>
<accession>A0A939JX73</accession>
<sequence>MTWFSFRGAGFDPVPRIDEAGPGRKQRMGERLGAASAWPGAKRPDPDGAILTTGALFWRNAGDLSSDMANFQQLLIESLRVA</sequence>
<protein>
    <submittedName>
        <fullName evidence="1">Uncharacterized protein</fullName>
    </submittedName>
</protein>
<evidence type="ECO:0000313" key="2">
    <source>
        <dbReference type="Proteomes" id="UP000664122"/>
    </source>
</evidence>
<proteinExistence type="predicted"/>
<dbReference type="Proteomes" id="UP000664122">
    <property type="component" value="Unassembled WGS sequence"/>
</dbReference>
<name>A0A939JX73_9HYPH</name>
<gene>
    <name evidence="1" type="ORF">J1C48_10800</name>
</gene>
<dbReference type="AlphaFoldDB" id="A0A939JX73"/>
<evidence type="ECO:0000313" key="1">
    <source>
        <dbReference type="EMBL" id="MBO0663066.1"/>
    </source>
</evidence>
<dbReference type="EMBL" id="JAFMPP010000008">
    <property type="protein sequence ID" value="MBO0663066.1"/>
    <property type="molecule type" value="Genomic_DNA"/>
</dbReference>
<comment type="caution">
    <text evidence="1">The sequence shown here is derived from an EMBL/GenBank/DDBJ whole genome shotgun (WGS) entry which is preliminary data.</text>
</comment>
<keyword evidence="2" id="KW-1185">Reference proteome</keyword>
<reference evidence="1" key="1">
    <citation type="submission" date="2021-03" db="EMBL/GenBank/DDBJ databases">
        <title>Whole genome sequence of Jiella sp. CQZ9-1.</title>
        <authorList>
            <person name="Tuo L."/>
        </authorList>
    </citation>
    <scope>NUCLEOTIDE SEQUENCE</scope>
    <source>
        <strain evidence="1">CQZ9-1</strain>
    </source>
</reference>